<evidence type="ECO:0000256" key="1">
    <source>
        <dbReference type="SAM" id="MobiDB-lite"/>
    </source>
</evidence>
<name>A0A9D3ZF19_9ROSI</name>
<dbReference type="Proteomes" id="UP000828251">
    <property type="component" value="Unassembled WGS sequence"/>
</dbReference>
<keyword evidence="3" id="KW-1185">Reference proteome</keyword>
<dbReference type="AlphaFoldDB" id="A0A9D3ZF19"/>
<evidence type="ECO:0000313" key="2">
    <source>
        <dbReference type="EMBL" id="KAH1031236.1"/>
    </source>
</evidence>
<feature type="region of interest" description="Disordered" evidence="1">
    <location>
        <begin position="1"/>
        <end position="54"/>
    </location>
</feature>
<reference evidence="2 3" key="1">
    <citation type="journal article" date="2021" name="Plant Biotechnol. J.">
        <title>Multi-omics assisted identification of the key and species-specific regulatory components of drought-tolerant mechanisms in Gossypium stocksii.</title>
        <authorList>
            <person name="Yu D."/>
            <person name="Ke L."/>
            <person name="Zhang D."/>
            <person name="Wu Y."/>
            <person name="Sun Y."/>
            <person name="Mei J."/>
            <person name="Sun J."/>
            <person name="Sun Y."/>
        </authorList>
    </citation>
    <scope>NUCLEOTIDE SEQUENCE [LARGE SCALE GENOMIC DNA]</scope>
    <source>
        <strain evidence="3">cv. E1</strain>
        <tissue evidence="2">Leaf</tissue>
    </source>
</reference>
<protein>
    <submittedName>
        <fullName evidence="2">Uncharacterized protein</fullName>
    </submittedName>
</protein>
<dbReference type="EMBL" id="JAIQCV010000013">
    <property type="protein sequence ID" value="KAH1031236.1"/>
    <property type="molecule type" value="Genomic_DNA"/>
</dbReference>
<accession>A0A9D3ZF19</accession>
<sequence length="107" mass="11613">MMSPRRGVRGHGKGRVRAGSLASGHTSAGEAPTSPEHEMLQETEVRVSLPTSSSGNLELGTNVLTQLVREVLEEVKEIGETLQVRSVDCKKKEITFSRAVVSFYEAC</sequence>
<feature type="compositionally biased region" description="Basic and acidic residues" evidence="1">
    <location>
        <begin position="35"/>
        <end position="45"/>
    </location>
</feature>
<comment type="caution">
    <text evidence="2">The sequence shown here is derived from an EMBL/GenBank/DDBJ whole genome shotgun (WGS) entry which is preliminary data.</text>
</comment>
<feature type="compositionally biased region" description="Basic residues" evidence="1">
    <location>
        <begin position="1"/>
        <end position="16"/>
    </location>
</feature>
<organism evidence="2 3">
    <name type="scientific">Gossypium stocksii</name>
    <dbReference type="NCBI Taxonomy" id="47602"/>
    <lineage>
        <taxon>Eukaryota</taxon>
        <taxon>Viridiplantae</taxon>
        <taxon>Streptophyta</taxon>
        <taxon>Embryophyta</taxon>
        <taxon>Tracheophyta</taxon>
        <taxon>Spermatophyta</taxon>
        <taxon>Magnoliopsida</taxon>
        <taxon>eudicotyledons</taxon>
        <taxon>Gunneridae</taxon>
        <taxon>Pentapetalae</taxon>
        <taxon>rosids</taxon>
        <taxon>malvids</taxon>
        <taxon>Malvales</taxon>
        <taxon>Malvaceae</taxon>
        <taxon>Malvoideae</taxon>
        <taxon>Gossypium</taxon>
    </lineage>
</organism>
<proteinExistence type="predicted"/>
<gene>
    <name evidence="2" type="ORF">J1N35_043410</name>
</gene>
<evidence type="ECO:0000313" key="3">
    <source>
        <dbReference type="Proteomes" id="UP000828251"/>
    </source>
</evidence>